<reference evidence="2" key="1">
    <citation type="journal article" date="2011" name="PLoS Genet.">
        <title>Genomic analysis of the necrotrophic fungal pathogens Sclerotinia sclerotiorum and Botrytis cinerea.</title>
        <authorList>
            <person name="Amselem J."/>
            <person name="Cuomo C.A."/>
            <person name="van Kan J.A."/>
            <person name="Viaud M."/>
            <person name="Benito E.P."/>
            <person name="Couloux A."/>
            <person name="Coutinho P.M."/>
            <person name="de Vries R.P."/>
            <person name="Dyer P.S."/>
            <person name="Fillinger S."/>
            <person name="Fournier E."/>
            <person name="Gout L."/>
            <person name="Hahn M."/>
            <person name="Kohn L."/>
            <person name="Lapalu N."/>
            <person name="Plummer K.M."/>
            <person name="Pradier J.M."/>
            <person name="Quevillon E."/>
            <person name="Sharon A."/>
            <person name="Simon A."/>
            <person name="ten Have A."/>
            <person name="Tudzynski B."/>
            <person name="Tudzynski P."/>
            <person name="Wincker P."/>
            <person name="Andrew M."/>
            <person name="Anthouard V."/>
            <person name="Beever R.E."/>
            <person name="Beffa R."/>
            <person name="Benoit I."/>
            <person name="Bouzid O."/>
            <person name="Brault B."/>
            <person name="Chen Z."/>
            <person name="Choquer M."/>
            <person name="Collemare J."/>
            <person name="Cotton P."/>
            <person name="Danchin E.G."/>
            <person name="Da Silva C."/>
            <person name="Gautier A."/>
            <person name="Giraud C."/>
            <person name="Giraud T."/>
            <person name="Gonzalez C."/>
            <person name="Grossetete S."/>
            <person name="Guldener U."/>
            <person name="Henrissat B."/>
            <person name="Howlett B.J."/>
            <person name="Kodira C."/>
            <person name="Kretschmer M."/>
            <person name="Lappartient A."/>
            <person name="Leroch M."/>
            <person name="Levis C."/>
            <person name="Mauceli E."/>
            <person name="Neuveglise C."/>
            <person name="Oeser B."/>
            <person name="Pearson M."/>
            <person name="Poulain J."/>
            <person name="Poussereau N."/>
            <person name="Quesneville H."/>
            <person name="Rascle C."/>
            <person name="Schumacher J."/>
            <person name="Segurens B."/>
            <person name="Sexton A."/>
            <person name="Silva E."/>
            <person name="Sirven C."/>
            <person name="Soanes D.M."/>
            <person name="Talbot N.J."/>
            <person name="Templeton M."/>
            <person name="Yandava C."/>
            <person name="Yarden O."/>
            <person name="Zeng Q."/>
            <person name="Rollins J.A."/>
            <person name="Lebrun M.H."/>
            <person name="Dickman M."/>
        </authorList>
    </citation>
    <scope>NUCLEOTIDE SEQUENCE [LARGE SCALE GENOMIC DNA]</scope>
    <source>
        <strain evidence="2">T4</strain>
    </source>
</reference>
<proteinExistence type="predicted"/>
<dbReference type="Proteomes" id="UP000008177">
    <property type="component" value="Unplaced contigs"/>
</dbReference>
<dbReference type="InParanoid" id="G2YMV3"/>
<dbReference type="EMBL" id="FQ790345">
    <property type="protein sequence ID" value="CCD52951.1"/>
    <property type="molecule type" value="Genomic_DNA"/>
</dbReference>
<accession>G2YMV3</accession>
<evidence type="ECO:0000313" key="1">
    <source>
        <dbReference type="EMBL" id="CCD52951.1"/>
    </source>
</evidence>
<protein>
    <submittedName>
        <fullName evidence="1">Uncharacterized protein</fullName>
    </submittedName>
</protein>
<dbReference type="AlphaFoldDB" id="G2YMV3"/>
<evidence type="ECO:0000313" key="2">
    <source>
        <dbReference type="Proteomes" id="UP000008177"/>
    </source>
</evidence>
<dbReference type="HOGENOM" id="CLU_2621762_0_0_1"/>
<name>G2YMV3_BOTF4</name>
<gene>
    <name evidence="1" type="ORF">BofuT4_uP138750.1</name>
</gene>
<sequence>MISTWVDNQRSISRNIVHNIKHSEINATMRSEQEVKNLLRHAARSLQPAGLVESVAGNTSNDMSTTIAAALVLVTPFE</sequence>
<organism evidence="1 2">
    <name type="scientific">Botryotinia fuckeliana (strain T4)</name>
    <name type="common">Noble rot fungus</name>
    <name type="synonym">Botrytis cinerea</name>
    <dbReference type="NCBI Taxonomy" id="999810"/>
    <lineage>
        <taxon>Eukaryota</taxon>
        <taxon>Fungi</taxon>
        <taxon>Dikarya</taxon>
        <taxon>Ascomycota</taxon>
        <taxon>Pezizomycotina</taxon>
        <taxon>Leotiomycetes</taxon>
        <taxon>Helotiales</taxon>
        <taxon>Sclerotiniaceae</taxon>
        <taxon>Botrytis</taxon>
    </lineage>
</organism>